<protein>
    <recommendedName>
        <fullName evidence="1">Peptidase C45 hydrolase domain-containing protein</fullName>
    </recommendedName>
</protein>
<accession>A0A8J5SCA8</accession>
<evidence type="ECO:0000313" key="3">
    <source>
        <dbReference type="Proteomes" id="UP000729402"/>
    </source>
</evidence>
<dbReference type="InterPro" id="IPR047801">
    <property type="entry name" value="Peptidase_C45"/>
</dbReference>
<keyword evidence="3" id="KW-1185">Reference proteome</keyword>
<sequence length="253" mass="27209">MGSAAGATGELDVFDAGRCCGGYALGVAVGRRFGEVIRSRMSRDLVLRQQLLPFASTAQAEPLLAALRAANSARYPQYWDELVGTADGSGVPLLHIMLVNFRKEILPFIPKEDHDREEEADDDCSDVLVVSESMAIAAHNEDANVALLGHTYVVKATSPDGSSSFTAYTYAGELPSCAFGFNSNGVAFTLDSVPPVHGEIVAGAIARNFVSRDLLEARSLDDAMHVTTDIMHTTHFILITASFSSNIIEWQIN</sequence>
<dbReference type="InterPro" id="IPR005079">
    <property type="entry name" value="Peptidase_C45_hydrolase"/>
</dbReference>
<dbReference type="Pfam" id="PF03417">
    <property type="entry name" value="AAT"/>
    <property type="match status" value="1"/>
</dbReference>
<dbReference type="EMBL" id="JAAALK010000288">
    <property type="protein sequence ID" value="KAG8053094.1"/>
    <property type="molecule type" value="Genomic_DNA"/>
</dbReference>
<dbReference type="Proteomes" id="UP000729402">
    <property type="component" value="Unassembled WGS sequence"/>
</dbReference>
<comment type="caution">
    <text evidence="2">The sequence shown here is derived from an EMBL/GenBank/DDBJ whole genome shotgun (WGS) entry which is preliminary data.</text>
</comment>
<dbReference type="PANTHER" id="PTHR34180:SF1">
    <property type="entry name" value="BETA-ALANYL-DOPAMINE_CARCININE HYDROLASE"/>
    <property type="match status" value="1"/>
</dbReference>
<dbReference type="InterPro" id="IPR047794">
    <property type="entry name" value="C45_proenzyme-like"/>
</dbReference>
<reference evidence="2" key="1">
    <citation type="journal article" date="2021" name="bioRxiv">
        <title>Whole Genome Assembly and Annotation of Northern Wild Rice, Zizania palustris L., Supports a Whole Genome Duplication in the Zizania Genus.</title>
        <authorList>
            <person name="Haas M."/>
            <person name="Kono T."/>
            <person name="Macchietto M."/>
            <person name="Millas R."/>
            <person name="McGilp L."/>
            <person name="Shao M."/>
            <person name="Duquette J."/>
            <person name="Hirsch C.N."/>
            <person name="Kimball J."/>
        </authorList>
    </citation>
    <scope>NUCLEOTIDE SEQUENCE</scope>
    <source>
        <tissue evidence="2">Fresh leaf tissue</tissue>
    </source>
</reference>
<proteinExistence type="predicted"/>
<dbReference type="AlphaFoldDB" id="A0A8J5SCA8"/>
<evidence type="ECO:0000313" key="2">
    <source>
        <dbReference type="EMBL" id="KAG8053094.1"/>
    </source>
</evidence>
<dbReference type="OrthoDB" id="189997at2759"/>
<feature type="domain" description="Peptidase C45 hydrolase" evidence="1">
    <location>
        <begin position="133"/>
        <end position="240"/>
    </location>
</feature>
<name>A0A8J5SCA8_ZIZPA</name>
<dbReference type="PANTHER" id="PTHR34180">
    <property type="entry name" value="PEPTIDASE C45"/>
    <property type="match status" value="1"/>
</dbReference>
<organism evidence="2 3">
    <name type="scientific">Zizania palustris</name>
    <name type="common">Northern wild rice</name>
    <dbReference type="NCBI Taxonomy" id="103762"/>
    <lineage>
        <taxon>Eukaryota</taxon>
        <taxon>Viridiplantae</taxon>
        <taxon>Streptophyta</taxon>
        <taxon>Embryophyta</taxon>
        <taxon>Tracheophyta</taxon>
        <taxon>Spermatophyta</taxon>
        <taxon>Magnoliopsida</taxon>
        <taxon>Liliopsida</taxon>
        <taxon>Poales</taxon>
        <taxon>Poaceae</taxon>
        <taxon>BOP clade</taxon>
        <taxon>Oryzoideae</taxon>
        <taxon>Oryzeae</taxon>
        <taxon>Zizaniinae</taxon>
        <taxon>Zizania</taxon>
    </lineage>
</organism>
<gene>
    <name evidence="2" type="ORF">GUJ93_ZPchr0001g30324</name>
</gene>
<evidence type="ECO:0000259" key="1">
    <source>
        <dbReference type="Pfam" id="PF03417"/>
    </source>
</evidence>
<reference evidence="2" key="2">
    <citation type="submission" date="2021-02" db="EMBL/GenBank/DDBJ databases">
        <authorList>
            <person name="Kimball J.A."/>
            <person name="Haas M.W."/>
            <person name="Macchietto M."/>
            <person name="Kono T."/>
            <person name="Duquette J."/>
            <person name="Shao M."/>
        </authorList>
    </citation>
    <scope>NUCLEOTIDE SEQUENCE</scope>
    <source>
        <tissue evidence="2">Fresh leaf tissue</tissue>
    </source>
</reference>
<dbReference type="NCBIfam" id="NF040521">
    <property type="entry name" value="C45_proenzyme"/>
    <property type="match status" value="1"/>
</dbReference>